<name>A0A5C5ZSD7_9BACT</name>
<dbReference type="AlphaFoldDB" id="A0A5C5ZSD7"/>
<dbReference type="InterPro" id="IPR041916">
    <property type="entry name" value="Anti_sigma_zinc_sf"/>
</dbReference>
<dbReference type="GO" id="GO:0006417">
    <property type="term" value="P:regulation of translation"/>
    <property type="evidence" value="ECO:0007669"/>
    <property type="project" value="TreeGrafter"/>
</dbReference>
<reference evidence="10 11" key="1">
    <citation type="submission" date="2019-02" db="EMBL/GenBank/DDBJ databases">
        <title>Deep-cultivation of Planctomycetes and their phenomic and genomic characterization uncovers novel biology.</title>
        <authorList>
            <person name="Wiegand S."/>
            <person name="Jogler M."/>
            <person name="Boedeker C."/>
            <person name="Pinto D."/>
            <person name="Vollmers J."/>
            <person name="Rivas-Marin E."/>
            <person name="Kohn T."/>
            <person name="Peeters S.H."/>
            <person name="Heuer A."/>
            <person name="Rast P."/>
            <person name="Oberbeckmann S."/>
            <person name="Bunk B."/>
            <person name="Jeske O."/>
            <person name="Meyerdierks A."/>
            <person name="Storesund J.E."/>
            <person name="Kallscheuer N."/>
            <person name="Luecker S."/>
            <person name="Lage O.M."/>
            <person name="Pohl T."/>
            <person name="Merkel B.J."/>
            <person name="Hornburger P."/>
            <person name="Mueller R.-W."/>
            <person name="Bruemmer F."/>
            <person name="Labrenz M."/>
            <person name="Spormann A.M."/>
            <person name="Op Den Camp H."/>
            <person name="Overmann J."/>
            <person name="Amann R."/>
            <person name="Jetten M.S.M."/>
            <person name="Mascher T."/>
            <person name="Medema M.H."/>
            <person name="Devos D.P."/>
            <person name="Kaster A.-K."/>
            <person name="Ovreas L."/>
            <person name="Rohde M."/>
            <person name="Galperin M.Y."/>
            <person name="Jogler C."/>
        </authorList>
    </citation>
    <scope>NUCLEOTIDE SEQUENCE [LARGE SCALE GENOMIC DNA]</scope>
    <source>
        <strain evidence="10 11">Mal64</strain>
    </source>
</reference>
<evidence type="ECO:0000256" key="6">
    <source>
        <dbReference type="ARBA" id="ARBA00023136"/>
    </source>
</evidence>
<dbReference type="Pfam" id="PF10099">
    <property type="entry name" value="RskA_C"/>
    <property type="match status" value="1"/>
</dbReference>
<evidence type="ECO:0000256" key="4">
    <source>
        <dbReference type="ARBA" id="ARBA00022692"/>
    </source>
</evidence>
<evidence type="ECO:0000256" key="7">
    <source>
        <dbReference type="ARBA" id="ARBA00029829"/>
    </source>
</evidence>
<evidence type="ECO:0000256" key="3">
    <source>
        <dbReference type="ARBA" id="ARBA00022475"/>
    </source>
</evidence>
<dbReference type="RefSeq" id="WP_197525336.1">
    <property type="nucleotide sequence ID" value="NZ_SJPQ01000001.1"/>
</dbReference>
<keyword evidence="5" id="KW-1133">Transmembrane helix</keyword>
<comment type="caution">
    <text evidence="10">The sequence shown here is derived from an EMBL/GenBank/DDBJ whole genome shotgun (WGS) entry which is preliminary data.</text>
</comment>
<protein>
    <recommendedName>
        <fullName evidence="8">Regulator of SigK</fullName>
    </recommendedName>
    <alternativeName>
        <fullName evidence="7">Sigma-K anti-sigma factor RskA</fullName>
    </alternativeName>
</protein>
<accession>A0A5C5ZSD7</accession>
<keyword evidence="3" id="KW-1003">Cell membrane</keyword>
<dbReference type="InterPro" id="IPR018764">
    <property type="entry name" value="RskA_C"/>
</dbReference>
<dbReference type="PANTHER" id="PTHR37461">
    <property type="entry name" value="ANTI-SIGMA-K FACTOR RSKA"/>
    <property type="match status" value="1"/>
</dbReference>
<evidence type="ECO:0000313" key="11">
    <source>
        <dbReference type="Proteomes" id="UP000315440"/>
    </source>
</evidence>
<evidence type="ECO:0000256" key="8">
    <source>
        <dbReference type="ARBA" id="ARBA00030803"/>
    </source>
</evidence>
<comment type="subcellular location">
    <subcellularLocation>
        <location evidence="2">Cell membrane</location>
    </subcellularLocation>
    <subcellularLocation>
        <location evidence="1">Membrane</location>
        <topology evidence="1">Single-pass membrane protein</topology>
    </subcellularLocation>
</comment>
<evidence type="ECO:0000313" key="10">
    <source>
        <dbReference type="EMBL" id="TWT89965.1"/>
    </source>
</evidence>
<evidence type="ECO:0000256" key="5">
    <source>
        <dbReference type="ARBA" id="ARBA00022989"/>
    </source>
</evidence>
<dbReference type="InterPro" id="IPR051474">
    <property type="entry name" value="Anti-sigma-K/W_factor"/>
</dbReference>
<gene>
    <name evidence="10" type="ORF">Mal64_03470</name>
</gene>
<dbReference type="Gene3D" id="1.10.10.1320">
    <property type="entry name" value="Anti-sigma factor, zinc-finger domain"/>
    <property type="match status" value="1"/>
</dbReference>
<keyword evidence="11" id="KW-1185">Reference proteome</keyword>
<dbReference type="GO" id="GO:0016989">
    <property type="term" value="F:sigma factor antagonist activity"/>
    <property type="evidence" value="ECO:0007669"/>
    <property type="project" value="TreeGrafter"/>
</dbReference>
<dbReference type="EMBL" id="SJPQ01000001">
    <property type="protein sequence ID" value="TWT89965.1"/>
    <property type="molecule type" value="Genomic_DNA"/>
</dbReference>
<sequence>MDCNKVNEMLAGHALGALDPNEAAAVEEHLRAGCTACRYEFDRMLETVALMDEAQGPIDPPSALRDQILASIEAEAPSPALPLQSAPRRGWRDYAPYLAAAVGAVIVGAGVANWPSSEPQPTAQQVADHASRVEEWRRRVAEAEGAFQTPGTRQASFRASGAEAGLRIALFYDPLAEQLHAVVSGVTAPSPGNELRLWAHTTEGGWRSLGSLETFGSGRALAVLDVAHPPAGWTEAQITDEPPGARDKPAGEIVGLVPLAEE</sequence>
<feature type="domain" description="Anti-sigma K factor RskA C-terminal" evidence="9">
    <location>
        <begin position="98"/>
        <end position="252"/>
    </location>
</feature>
<proteinExistence type="predicted"/>
<evidence type="ECO:0000256" key="2">
    <source>
        <dbReference type="ARBA" id="ARBA00004236"/>
    </source>
</evidence>
<dbReference type="Proteomes" id="UP000315440">
    <property type="component" value="Unassembled WGS sequence"/>
</dbReference>
<keyword evidence="6" id="KW-0472">Membrane</keyword>
<dbReference type="GO" id="GO:0005886">
    <property type="term" value="C:plasma membrane"/>
    <property type="evidence" value="ECO:0007669"/>
    <property type="project" value="UniProtKB-SubCell"/>
</dbReference>
<evidence type="ECO:0000256" key="1">
    <source>
        <dbReference type="ARBA" id="ARBA00004167"/>
    </source>
</evidence>
<keyword evidence="4" id="KW-0812">Transmembrane</keyword>
<organism evidence="10 11">
    <name type="scientific">Pseudobythopirellula maris</name>
    <dbReference type="NCBI Taxonomy" id="2527991"/>
    <lineage>
        <taxon>Bacteria</taxon>
        <taxon>Pseudomonadati</taxon>
        <taxon>Planctomycetota</taxon>
        <taxon>Planctomycetia</taxon>
        <taxon>Pirellulales</taxon>
        <taxon>Lacipirellulaceae</taxon>
        <taxon>Pseudobythopirellula</taxon>
    </lineage>
</organism>
<evidence type="ECO:0000259" key="9">
    <source>
        <dbReference type="Pfam" id="PF10099"/>
    </source>
</evidence>
<dbReference type="PANTHER" id="PTHR37461:SF1">
    <property type="entry name" value="ANTI-SIGMA-K FACTOR RSKA"/>
    <property type="match status" value="1"/>
</dbReference>